<dbReference type="InterPro" id="IPR005467">
    <property type="entry name" value="His_kinase_dom"/>
</dbReference>
<dbReference type="Proteomes" id="UP000748308">
    <property type="component" value="Unassembled WGS sequence"/>
</dbReference>
<dbReference type="GO" id="GO:0000160">
    <property type="term" value="P:phosphorelay signal transduction system"/>
    <property type="evidence" value="ECO:0007669"/>
    <property type="project" value="InterPro"/>
</dbReference>
<dbReference type="EC" id="2.7.13.3" evidence="2"/>
<organism evidence="8 9">
    <name type="scientific">Eiseniibacteriota bacterium</name>
    <dbReference type="NCBI Taxonomy" id="2212470"/>
    <lineage>
        <taxon>Bacteria</taxon>
        <taxon>Candidatus Eiseniibacteriota</taxon>
    </lineage>
</organism>
<sequence length="517" mass="54290">DMDLQAEVRPSLKMIEDAGGALLSLINDILDLSRIEAGRLRIESARFDLLAAVEEVAALLGHAARRKNLRLIVRYAPDAPRIVHGDEGRIRQVLTNLVANAVKFTARGHVLIDVETAPRESGMALFRVAVADTGIGIPADRIEAIFEKFTQADSSTTRKYGGTGLGLAICRQLITLMGGTIGAESEPDRGSTFWFGLPLACDPPAAGCPGGPRGEWRAPVLIALENEVEACAVLEALSAAGMSGSLCAAGDLPARLDAARAAGGPTPAALIDAEPDKDAALDLGRRIRERDPGGVTALVLVLGGPDPELEARARAGGFLTALSRPLLPSALRGLPEELLPGSRAAQGVRTAGPAPGDDGRLETPPPPSSLAALPLPTAPCERGAREGGPLILVVEDNLFNQRVAALMLDRLGCRCDLAADGKEALARLAAGRYEMILMDCEMPIMDGFEASAAIRALPDERAQVPIVAMTAHTRADVMESCLAAGMDEVIGKPIVLETMRAVVSRWTSRSSPIQRGA</sequence>
<dbReference type="PROSITE" id="PS50110">
    <property type="entry name" value="RESPONSE_REGULATORY"/>
    <property type="match status" value="1"/>
</dbReference>
<dbReference type="Gene3D" id="3.40.50.2300">
    <property type="match status" value="1"/>
</dbReference>
<evidence type="ECO:0000313" key="9">
    <source>
        <dbReference type="Proteomes" id="UP000748308"/>
    </source>
</evidence>
<feature type="non-terminal residue" evidence="8">
    <location>
        <position position="1"/>
    </location>
</feature>
<feature type="modified residue" description="4-aspartylphosphate" evidence="4">
    <location>
        <position position="439"/>
    </location>
</feature>
<dbReference type="InterPro" id="IPR004358">
    <property type="entry name" value="Sig_transdc_His_kin-like_C"/>
</dbReference>
<dbReference type="PANTHER" id="PTHR45339">
    <property type="entry name" value="HYBRID SIGNAL TRANSDUCTION HISTIDINE KINASE J"/>
    <property type="match status" value="1"/>
</dbReference>
<evidence type="ECO:0000259" key="6">
    <source>
        <dbReference type="PROSITE" id="PS50109"/>
    </source>
</evidence>
<comment type="caution">
    <text evidence="8">The sequence shown here is derived from an EMBL/GenBank/DDBJ whole genome shotgun (WGS) entry which is preliminary data.</text>
</comment>
<evidence type="ECO:0000313" key="8">
    <source>
        <dbReference type="EMBL" id="MBM3319024.1"/>
    </source>
</evidence>
<dbReference type="CDD" id="cd17546">
    <property type="entry name" value="REC_hyHK_CKI1_RcsC-like"/>
    <property type="match status" value="1"/>
</dbReference>
<dbReference type="CDD" id="cd16922">
    <property type="entry name" value="HATPase_EvgS-ArcB-TorS-like"/>
    <property type="match status" value="1"/>
</dbReference>
<dbReference type="PANTHER" id="PTHR45339:SF5">
    <property type="entry name" value="HISTIDINE KINASE"/>
    <property type="match status" value="1"/>
</dbReference>
<dbReference type="SUPFAM" id="SSF52172">
    <property type="entry name" value="CheY-like"/>
    <property type="match status" value="1"/>
</dbReference>
<dbReference type="InterPro" id="IPR011006">
    <property type="entry name" value="CheY-like_superfamily"/>
</dbReference>
<dbReference type="FunFam" id="3.30.565.10:FF:000010">
    <property type="entry name" value="Sensor histidine kinase RcsC"/>
    <property type="match status" value="1"/>
</dbReference>
<evidence type="ECO:0000256" key="5">
    <source>
        <dbReference type="SAM" id="MobiDB-lite"/>
    </source>
</evidence>
<evidence type="ECO:0000259" key="7">
    <source>
        <dbReference type="PROSITE" id="PS50110"/>
    </source>
</evidence>
<accession>A0A937XDN6</accession>
<dbReference type="SUPFAM" id="SSF55874">
    <property type="entry name" value="ATPase domain of HSP90 chaperone/DNA topoisomerase II/histidine kinase"/>
    <property type="match status" value="1"/>
</dbReference>
<dbReference type="PRINTS" id="PR00344">
    <property type="entry name" value="BCTRLSENSOR"/>
</dbReference>
<reference evidence="8" key="1">
    <citation type="submission" date="2019-03" db="EMBL/GenBank/DDBJ databases">
        <title>Lake Tanganyika Metagenome-Assembled Genomes (MAGs).</title>
        <authorList>
            <person name="Tran P."/>
        </authorList>
    </citation>
    <scope>NUCLEOTIDE SEQUENCE</scope>
    <source>
        <strain evidence="8">M_DeepCast_400m_m2_100</strain>
    </source>
</reference>
<dbReference type="InterPro" id="IPR003594">
    <property type="entry name" value="HATPase_dom"/>
</dbReference>
<evidence type="ECO:0000256" key="1">
    <source>
        <dbReference type="ARBA" id="ARBA00000085"/>
    </source>
</evidence>
<gene>
    <name evidence="8" type="ORF">FJY75_14350</name>
</gene>
<feature type="domain" description="Histidine kinase" evidence="6">
    <location>
        <begin position="1"/>
        <end position="201"/>
    </location>
</feature>
<evidence type="ECO:0000256" key="4">
    <source>
        <dbReference type="PROSITE-ProRule" id="PRU00169"/>
    </source>
</evidence>
<dbReference type="Gene3D" id="1.10.287.130">
    <property type="match status" value="1"/>
</dbReference>
<dbReference type="Pfam" id="PF02518">
    <property type="entry name" value="HATPase_c"/>
    <property type="match status" value="1"/>
</dbReference>
<dbReference type="Pfam" id="PF00072">
    <property type="entry name" value="Response_reg"/>
    <property type="match status" value="1"/>
</dbReference>
<evidence type="ECO:0000256" key="2">
    <source>
        <dbReference type="ARBA" id="ARBA00012438"/>
    </source>
</evidence>
<dbReference type="EMBL" id="VGIY01000600">
    <property type="protein sequence ID" value="MBM3319024.1"/>
    <property type="molecule type" value="Genomic_DNA"/>
</dbReference>
<keyword evidence="3 4" id="KW-0597">Phosphoprotein</keyword>
<dbReference type="Gene3D" id="3.30.565.10">
    <property type="entry name" value="Histidine kinase-like ATPase, C-terminal domain"/>
    <property type="match status" value="1"/>
</dbReference>
<dbReference type="AlphaFoldDB" id="A0A937XDN6"/>
<dbReference type="InterPro" id="IPR036890">
    <property type="entry name" value="HATPase_C_sf"/>
</dbReference>
<feature type="non-terminal residue" evidence="8">
    <location>
        <position position="517"/>
    </location>
</feature>
<proteinExistence type="predicted"/>
<feature type="domain" description="Response regulatory" evidence="7">
    <location>
        <begin position="390"/>
        <end position="507"/>
    </location>
</feature>
<dbReference type="GO" id="GO:0004673">
    <property type="term" value="F:protein histidine kinase activity"/>
    <property type="evidence" value="ECO:0007669"/>
    <property type="project" value="UniProtKB-EC"/>
</dbReference>
<dbReference type="SMART" id="SM00448">
    <property type="entry name" value="REC"/>
    <property type="match status" value="1"/>
</dbReference>
<name>A0A937XDN6_UNCEI</name>
<dbReference type="PROSITE" id="PS50109">
    <property type="entry name" value="HIS_KIN"/>
    <property type="match status" value="1"/>
</dbReference>
<dbReference type="InterPro" id="IPR001789">
    <property type="entry name" value="Sig_transdc_resp-reg_receiver"/>
</dbReference>
<protein>
    <recommendedName>
        <fullName evidence="2">histidine kinase</fullName>
        <ecNumber evidence="2">2.7.13.3</ecNumber>
    </recommendedName>
</protein>
<feature type="region of interest" description="Disordered" evidence="5">
    <location>
        <begin position="341"/>
        <end position="366"/>
    </location>
</feature>
<comment type="catalytic activity">
    <reaction evidence="1">
        <text>ATP + protein L-histidine = ADP + protein N-phospho-L-histidine.</text>
        <dbReference type="EC" id="2.7.13.3"/>
    </reaction>
</comment>
<dbReference type="SMART" id="SM00387">
    <property type="entry name" value="HATPase_c"/>
    <property type="match status" value="1"/>
</dbReference>
<evidence type="ECO:0000256" key="3">
    <source>
        <dbReference type="ARBA" id="ARBA00022553"/>
    </source>
</evidence>